<name>A0A3G5A2M1_9VIRU</name>
<proteinExistence type="predicted"/>
<dbReference type="Pfam" id="PF01391">
    <property type="entry name" value="Collagen"/>
    <property type="match status" value="1"/>
</dbReference>
<evidence type="ECO:0008006" key="6">
    <source>
        <dbReference type="Google" id="ProtNLM"/>
    </source>
</evidence>
<gene>
    <name evidence="5" type="ORF">Harvfovirus1_66</name>
</gene>
<evidence type="ECO:0000256" key="3">
    <source>
        <dbReference type="ARBA" id="ARBA00022844"/>
    </source>
</evidence>
<evidence type="ECO:0000256" key="4">
    <source>
        <dbReference type="SAM" id="MobiDB-lite"/>
    </source>
</evidence>
<evidence type="ECO:0000313" key="5">
    <source>
        <dbReference type="EMBL" id="AYV80441.1"/>
    </source>
</evidence>
<dbReference type="EMBL" id="MK072243">
    <property type="protein sequence ID" value="AYV80441.1"/>
    <property type="molecule type" value="Genomic_DNA"/>
</dbReference>
<dbReference type="PANTHER" id="PTHR24637">
    <property type="entry name" value="COLLAGEN"/>
    <property type="match status" value="1"/>
</dbReference>
<organism evidence="5">
    <name type="scientific">Harvfovirus sp</name>
    <dbReference type="NCBI Taxonomy" id="2487768"/>
    <lineage>
        <taxon>Viruses</taxon>
        <taxon>Varidnaviria</taxon>
        <taxon>Bamfordvirae</taxon>
        <taxon>Nucleocytoviricota</taxon>
        <taxon>Megaviricetes</taxon>
        <taxon>Imitervirales</taxon>
        <taxon>Mimiviridae</taxon>
        <taxon>Klosneuvirinae</taxon>
    </lineage>
</organism>
<accession>A0A3G5A2M1</accession>
<sequence length="1075" mass="110058">MLGYDNPMIDILVDVILSYEIEKEGYVMHRCNDHKECLKFKLFEFLYQINSMSGGVGPRGPSGSQGVPGATGSAGATGAMGNAGPTGPPGDPGSAGATGAMGNAGPTGPPGDPGSAGPTGAMGNAGPTGPPGDPGVSGRDGPNVLNINNTLFVDAKFGKPVGILDDEAHPWMTIEAALAATSSLPVMNYTIYVHPGTYDVATLAIQNDVDWYFEQGSFMNNTSGPIFTADGVTSTIEGYGVFTSSDSILSISGNSNIIFKAENVTTTGTNAAFLLGSGTSTATINVDNIFTLGPALEVSGGASVTMTSDSMISTSPVTSLISIDSTATGNVTIHSQLMTGGNALGTNTNPVILDQAPNMILNISAQQLTSNSLNAPAINISIPTETSGNITRINLDFDYIISSGGILSTQGNDPTTVFIIDQPQITFKCLRAESNSTIIPSFILNSTLVNIFIEYFSFKLNDPNPSGLTGPFRSSIYAINIGQNAIVAMDIYFATAFSSITNFYTGGYIQITQATTDEDIPTVFRYHGFQVVEDGTFLSVMGPAPGVDNSPDIDINIDNCAVLSMVPNTSFIVNNGGGVSLTMIQLGINGADFAGTVSLPIINNVSSAAGSSNSNMTININQISNTIGNSYTINNGSNSEMNIQSDNLNFGANLPGSTSVMINNQGNINSMIIGSISINGNNSNGNLYGIVTSGNVDMNVGSINVNGSGIALQVTGGSVTGRVDNLRGQGSDVIQNSGNMMMDFQMISANSAGTNGISTSGNNLGINVGTITVGATGIGLNVTGGNVRGRIDNIMSAGGTGISSTGTTGNVELIFNEINVGPAPGSSATCIAFTGNGTGRLIGNLINTNNCANGILVGSPSNPNSFLSLRVNDILSGTGTQVINVSSAGSGGLNLDFITLIAQNMTNGGIICSSGQINVRGQYMSVGSSGSFSGTNGAITVATSAEFEGDFGQVQAGGVVLSMSSSKATWYRADSSQVTGSTASVVYINMPASGAVNYTIGGYMNSPGQYAVEFDTSSGNVSNLRVLSSIFVSNTSSIFSSIARSIIMLPSIANNTAPNIATIPPAFLTQDDDVM</sequence>
<dbReference type="PANTHER" id="PTHR24637:SF421">
    <property type="entry name" value="CUTICLE COLLAGEN DPY-2"/>
    <property type="match status" value="1"/>
</dbReference>
<comment type="function">
    <text evidence="1">May participate in the formation of a layer of cross-linked glycosylated fibrils at the viral surface thus giving it a hairy-like appearance.</text>
</comment>
<feature type="compositionally biased region" description="Low complexity" evidence="4">
    <location>
        <begin position="61"/>
        <end position="85"/>
    </location>
</feature>
<reference evidence="5" key="1">
    <citation type="submission" date="2018-10" db="EMBL/GenBank/DDBJ databases">
        <title>Hidden diversity of soil giant viruses.</title>
        <authorList>
            <person name="Schulz F."/>
            <person name="Alteio L."/>
            <person name="Goudeau D."/>
            <person name="Ryan E.M."/>
            <person name="Malmstrom R.R."/>
            <person name="Blanchard J."/>
            <person name="Woyke T."/>
        </authorList>
    </citation>
    <scope>NUCLEOTIDE SEQUENCE</scope>
    <source>
        <strain evidence="5">HAV1</strain>
    </source>
</reference>
<comment type="subcellular location">
    <subcellularLocation>
        <location evidence="2">Virion</location>
    </subcellularLocation>
</comment>
<protein>
    <recommendedName>
        <fullName evidence="6">Collagen triple helix repeat motif-containing protein</fullName>
    </recommendedName>
</protein>
<dbReference type="GO" id="GO:0044423">
    <property type="term" value="C:virion component"/>
    <property type="evidence" value="ECO:0007669"/>
    <property type="project" value="UniProtKB-KW"/>
</dbReference>
<keyword evidence="3" id="KW-0946">Virion</keyword>
<evidence type="ECO:0000256" key="1">
    <source>
        <dbReference type="ARBA" id="ARBA00003026"/>
    </source>
</evidence>
<dbReference type="InterPro" id="IPR008160">
    <property type="entry name" value="Collagen"/>
</dbReference>
<feature type="region of interest" description="Disordered" evidence="4">
    <location>
        <begin position="56"/>
        <end position="142"/>
    </location>
</feature>
<evidence type="ECO:0000256" key="2">
    <source>
        <dbReference type="ARBA" id="ARBA00004328"/>
    </source>
</evidence>